<dbReference type="GO" id="GO:0016874">
    <property type="term" value="F:ligase activity"/>
    <property type="evidence" value="ECO:0007669"/>
    <property type="project" value="UniProtKB-KW"/>
</dbReference>
<comment type="subcellular location">
    <subcellularLocation>
        <location evidence="10">Cytoplasm</location>
    </subcellularLocation>
</comment>
<evidence type="ECO:0000256" key="10">
    <source>
        <dbReference type="RuleBase" id="RU004136"/>
    </source>
</evidence>
<evidence type="ECO:0000256" key="7">
    <source>
        <dbReference type="ARBA" id="ARBA00022984"/>
    </source>
</evidence>
<dbReference type="SUPFAM" id="SSF53244">
    <property type="entry name" value="MurD-like peptide ligases, peptide-binding domain"/>
    <property type="match status" value="1"/>
</dbReference>
<dbReference type="InterPro" id="IPR005863">
    <property type="entry name" value="UDP-N-AcMur_synth"/>
</dbReference>
<organism evidence="14 15">
    <name type="scientific">Taurinivorans muris</name>
    <dbReference type="NCBI Taxonomy" id="2787751"/>
    <lineage>
        <taxon>Bacteria</taxon>
        <taxon>Pseudomonadati</taxon>
        <taxon>Thermodesulfobacteriota</taxon>
        <taxon>Desulfovibrionia</taxon>
        <taxon>Desulfovibrionales</taxon>
        <taxon>Desulfovibrionaceae</taxon>
        <taxon>Taurinivorans</taxon>
    </lineage>
</organism>
<evidence type="ECO:0000259" key="11">
    <source>
        <dbReference type="Pfam" id="PF01225"/>
    </source>
</evidence>
<dbReference type="Gene3D" id="3.40.1390.10">
    <property type="entry name" value="MurE/MurF, N-terminal domain"/>
    <property type="match status" value="1"/>
</dbReference>
<keyword evidence="7 10" id="KW-0573">Peptidoglycan synthesis</keyword>
<keyword evidence="15" id="KW-1185">Reference proteome</keyword>
<dbReference type="RefSeq" id="WP_334315359.1">
    <property type="nucleotide sequence ID" value="NZ_CP065938.1"/>
</dbReference>
<proteinExistence type="predicted"/>
<keyword evidence="1" id="KW-0963">Cytoplasm</keyword>
<evidence type="ECO:0000313" key="14">
    <source>
        <dbReference type="EMBL" id="UWX05774.1"/>
    </source>
</evidence>
<keyword evidence="2 14" id="KW-0436">Ligase</keyword>
<protein>
    <recommendedName>
        <fullName evidence="10">UDP-N-acetylmuramoyl-tripeptide--D-alanyl-D-alanine ligase</fullName>
        <ecNumber evidence="10">6.3.2.10</ecNumber>
    </recommendedName>
</protein>
<keyword evidence="5" id="KW-0067">ATP-binding</keyword>
<keyword evidence="8 10" id="KW-0131">Cell cycle</keyword>
<feature type="domain" description="Mur ligase central" evidence="13">
    <location>
        <begin position="115"/>
        <end position="308"/>
    </location>
</feature>
<keyword evidence="3 10" id="KW-0132">Cell division</keyword>
<accession>A0ABY5Y0R4</accession>
<dbReference type="EC" id="6.3.2.10" evidence="10"/>
<evidence type="ECO:0000259" key="12">
    <source>
        <dbReference type="Pfam" id="PF02875"/>
    </source>
</evidence>
<dbReference type="PANTHER" id="PTHR43024">
    <property type="entry name" value="UDP-N-ACETYLMURAMOYL-TRIPEPTIDE--D-ALANYL-D-ALANINE LIGASE"/>
    <property type="match status" value="1"/>
</dbReference>
<dbReference type="InterPro" id="IPR051046">
    <property type="entry name" value="MurCDEF_CellWall_CoF430Synth"/>
</dbReference>
<feature type="domain" description="Mur ligase N-terminal catalytic" evidence="11">
    <location>
        <begin position="32"/>
        <end position="98"/>
    </location>
</feature>
<feature type="domain" description="Mur ligase C-terminal" evidence="12">
    <location>
        <begin position="332"/>
        <end position="457"/>
    </location>
</feature>
<dbReference type="InterPro" id="IPR000713">
    <property type="entry name" value="Mur_ligase_N"/>
</dbReference>
<dbReference type="SUPFAM" id="SSF63418">
    <property type="entry name" value="MurE/MurF N-terminal domain"/>
    <property type="match status" value="1"/>
</dbReference>
<evidence type="ECO:0000313" key="15">
    <source>
        <dbReference type="Proteomes" id="UP001058120"/>
    </source>
</evidence>
<evidence type="ECO:0000256" key="1">
    <source>
        <dbReference type="ARBA" id="ARBA00022490"/>
    </source>
</evidence>
<evidence type="ECO:0000256" key="3">
    <source>
        <dbReference type="ARBA" id="ARBA00022618"/>
    </source>
</evidence>
<comment type="function">
    <text evidence="10">Involved in cell wall formation. Catalyzes the final step in the synthesis of UDP-N-acetylmuramoyl-pentapeptide, the precursor of murein.</text>
</comment>
<reference evidence="14" key="1">
    <citation type="submission" date="2020-12" db="EMBL/GenBank/DDBJ databases">
        <title>Taurinivorans muris gen. nov., sp. nov., fundamental and realized metabolic niche of a ubiquitous sulfidogenic bacterium in the murine intestine.</title>
        <authorList>
            <person name="Ye H."/>
            <person name="Hanson B.T."/>
            <person name="Loy A."/>
        </authorList>
    </citation>
    <scope>NUCLEOTIDE SEQUENCE</scope>
    <source>
        <strain evidence="14">LT0009</strain>
    </source>
</reference>
<sequence>MQITVSQALQDCDAVLLYDKEYENLSFDGAAYDNRLVQKNNLFVCIKGENNDGHNFAKDAVARGASAVLAEKNPFGENPPVPVLLVENSVKALGLLACKARLRFGEDKTKKVIGITGTAGKTSVKELIAHILSMEEDLSFNEKNVAKNPLNYNTQIGMPVSILNASGKEKYWVFELGISHAEDMDELGRILWPDMAVILNAATGHSEGLGDMGVAYYKAQLLNFLPQNGSAYVSGDYPDLFVHACYNKTDTKFFSTSSKKIPYQGKYLGVTEQGLGKYSLTTPTHSFEAESIYVGEYGAENCIAAASLALELGFSEEQIQKALRTVQAPAMRFNKHELGQWTLIDDTYNANPLSAARMLESAGELAEDKDFILVFGEMKELGDLAEQEHEEFGKLAAQKNPLAVFFKGSFAPALQKGLAEHNYTGIFSPLENTEKFMEEIKKLPFTHAKHLIVFKGSRSNHLEEYVKAFTEQNNAV</sequence>
<dbReference type="Pfam" id="PF02875">
    <property type="entry name" value="Mur_ligase_C"/>
    <property type="match status" value="1"/>
</dbReference>
<dbReference type="Gene3D" id="3.90.190.20">
    <property type="entry name" value="Mur ligase, C-terminal domain"/>
    <property type="match status" value="1"/>
</dbReference>
<dbReference type="Pfam" id="PF01225">
    <property type="entry name" value="Mur_ligase"/>
    <property type="match status" value="1"/>
</dbReference>
<dbReference type="InterPro" id="IPR035911">
    <property type="entry name" value="MurE/MurF_N"/>
</dbReference>
<comment type="pathway">
    <text evidence="10">Cell wall biogenesis; peptidoglycan biosynthesis.</text>
</comment>
<gene>
    <name evidence="14" type="primary">murF</name>
    <name evidence="14" type="ORF">JBF11_00100</name>
</gene>
<dbReference type="InterPro" id="IPR013221">
    <property type="entry name" value="Mur_ligase_cen"/>
</dbReference>
<dbReference type="PANTHER" id="PTHR43024:SF1">
    <property type="entry name" value="UDP-N-ACETYLMURAMOYL-TRIPEPTIDE--D-ALANYL-D-ALANINE LIGASE"/>
    <property type="match status" value="1"/>
</dbReference>
<dbReference type="SUPFAM" id="SSF53623">
    <property type="entry name" value="MurD-like peptide ligases, catalytic domain"/>
    <property type="match status" value="1"/>
</dbReference>
<dbReference type="Pfam" id="PF08245">
    <property type="entry name" value="Mur_ligase_M"/>
    <property type="match status" value="1"/>
</dbReference>
<comment type="catalytic activity">
    <reaction evidence="10">
        <text>D-alanyl-D-alanine + UDP-N-acetyl-alpha-D-muramoyl-L-alanyl-gamma-D-glutamyl-meso-2,6-diaminopimelate + ATP = UDP-N-acetyl-alpha-D-muramoyl-L-alanyl-gamma-D-glutamyl-meso-2,6-diaminopimeloyl-D-alanyl-D-alanine + ADP + phosphate + H(+)</text>
        <dbReference type="Rhea" id="RHEA:28374"/>
        <dbReference type="ChEBI" id="CHEBI:15378"/>
        <dbReference type="ChEBI" id="CHEBI:30616"/>
        <dbReference type="ChEBI" id="CHEBI:43474"/>
        <dbReference type="ChEBI" id="CHEBI:57822"/>
        <dbReference type="ChEBI" id="CHEBI:61386"/>
        <dbReference type="ChEBI" id="CHEBI:83905"/>
        <dbReference type="ChEBI" id="CHEBI:456216"/>
        <dbReference type="EC" id="6.3.2.10"/>
    </reaction>
</comment>
<dbReference type="InterPro" id="IPR004101">
    <property type="entry name" value="Mur_ligase_C"/>
</dbReference>
<evidence type="ECO:0000259" key="13">
    <source>
        <dbReference type="Pfam" id="PF08245"/>
    </source>
</evidence>
<evidence type="ECO:0000256" key="8">
    <source>
        <dbReference type="ARBA" id="ARBA00023306"/>
    </source>
</evidence>
<dbReference type="EMBL" id="CP065938">
    <property type="protein sequence ID" value="UWX05774.1"/>
    <property type="molecule type" value="Genomic_DNA"/>
</dbReference>
<evidence type="ECO:0000256" key="4">
    <source>
        <dbReference type="ARBA" id="ARBA00022741"/>
    </source>
</evidence>
<dbReference type="InterPro" id="IPR036565">
    <property type="entry name" value="Mur-like_cat_sf"/>
</dbReference>
<keyword evidence="4" id="KW-0547">Nucleotide-binding</keyword>
<dbReference type="Proteomes" id="UP001058120">
    <property type="component" value="Chromosome"/>
</dbReference>
<evidence type="ECO:0000256" key="6">
    <source>
        <dbReference type="ARBA" id="ARBA00022960"/>
    </source>
</evidence>
<dbReference type="Gene3D" id="3.40.1190.10">
    <property type="entry name" value="Mur-like, catalytic domain"/>
    <property type="match status" value="1"/>
</dbReference>
<evidence type="ECO:0000256" key="5">
    <source>
        <dbReference type="ARBA" id="ARBA00022840"/>
    </source>
</evidence>
<evidence type="ECO:0000256" key="9">
    <source>
        <dbReference type="ARBA" id="ARBA00023316"/>
    </source>
</evidence>
<name>A0ABY5Y0R4_9BACT</name>
<keyword evidence="6 10" id="KW-0133">Cell shape</keyword>
<dbReference type="NCBIfam" id="TIGR01143">
    <property type="entry name" value="murF"/>
    <property type="match status" value="1"/>
</dbReference>
<evidence type="ECO:0000256" key="2">
    <source>
        <dbReference type="ARBA" id="ARBA00022598"/>
    </source>
</evidence>
<keyword evidence="9 10" id="KW-0961">Cell wall biogenesis/degradation</keyword>
<dbReference type="InterPro" id="IPR036615">
    <property type="entry name" value="Mur_ligase_C_dom_sf"/>
</dbReference>